<dbReference type="AlphaFoldDB" id="A0A7I8JNE9"/>
<sequence length="100" mass="10496">MSSSGSWRNNADTHKMSPEEVKKYGLEGSKRLPGQNPGVCCTSGATCRTAPPSWPSPACSSWAPSATSPSTQRPSQGPRPARSKVAAGVSDDDVPRQPNK</sequence>
<dbReference type="EMBL" id="LR743601">
    <property type="protein sequence ID" value="CAA2631749.1"/>
    <property type="molecule type" value="Genomic_DNA"/>
</dbReference>
<protein>
    <submittedName>
        <fullName evidence="2">Uncharacterized protein</fullName>
    </submittedName>
</protein>
<organism evidence="2">
    <name type="scientific">Spirodela intermedia</name>
    <name type="common">Intermediate duckweed</name>
    <dbReference type="NCBI Taxonomy" id="51605"/>
    <lineage>
        <taxon>Eukaryota</taxon>
        <taxon>Viridiplantae</taxon>
        <taxon>Streptophyta</taxon>
        <taxon>Embryophyta</taxon>
        <taxon>Tracheophyta</taxon>
        <taxon>Spermatophyta</taxon>
        <taxon>Magnoliopsida</taxon>
        <taxon>Liliopsida</taxon>
        <taxon>Araceae</taxon>
        <taxon>Lemnoideae</taxon>
        <taxon>Spirodela</taxon>
    </lineage>
</organism>
<evidence type="ECO:0000313" key="3">
    <source>
        <dbReference type="Proteomes" id="UP001189122"/>
    </source>
</evidence>
<feature type="compositionally biased region" description="Low complexity" evidence="1">
    <location>
        <begin position="56"/>
        <end position="71"/>
    </location>
</feature>
<accession>A0A7I8JNE9</accession>
<gene>
    <name evidence="2" type="ORF">SI7747_14017397</name>
</gene>
<name>A0A7I8JNE9_SPIIN</name>
<reference evidence="2 3" key="1">
    <citation type="submission" date="2019-12" db="EMBL/GenBank/DDBJ databases">
        <authorList>
            <person name="Scholz U."/>
            <person name="Mascher M."/>
            <person name="Fiebig A."/>
        </authorList>
    </citation>
    <scope>NUCLEOTIDE SEQUENCE</scope>
</reference>
<evidence type="ECO:0000313" key="2">
    <source>
        <dbReference type="EMBL" id="CAA2631749.1"/>
    </source>
</evidence>
<evidence type="ECO:0000256" key="1">
    <source>
        <dbReference type="SAM" id="MobiDB-lite"/>
    </source>
</evidence>
<feature type="region of interest" description="Disordered" evidence="1">
    <location>
        <begin position="1"/>
        <end position="100"/>
    </location>
</feature>
<keyword evidence="3" id="KW-1185">Reference proteome</keyword>
<feature type="compositionally biased region" description="Polar residues" evidence="1">
    <location>
        <begin position="1"/>
        <end position="10"/>
    </location>
</feature>
<feature type="compositionally biased region" description="Basic and acidic residues" evidence="1">
    <location>
        <begin position="11"/>
        <end position="30"/>
    </location>
</feature>
<proteinExistence type="predicted"/>
<dbReference type="EMBL" id="CACRZD030000014">
    <property type="protein sequence ID" value="CAA6670992.1"/>
    <property type="molecule type" value="Genomic_DNA"/>
</dbReference>
<dbReference type="Proteomes" id="UP001189122">
    <property type="component" value="Unassembled WGS sequence"/>
</dbReference>